<evidence type="ECO:0000256" key="1">
    <source>
        <dbReference type="ARBA" id="ARBA00023125"/>
    </source>
</evidence>
<sequence>MDIDVSEKYLPVFEALASKVRIQIIHILNEKSMNIKELAEALNLSSAIMTMHIRKLEKSGIVHCEMVPSKGAARKMCSLHLDEIRIEFPTQQKKTRESHITEVSIGLYTDFEIVPTCGICTRENVIGVFDDPRYFLDPERVNAKILWFGKGFVEYKIPNYLLASEMPNELEISLELGSEAPFANSNWPSDITFFLNDVNLGTWTSPGDFAGSKGKLNPDWWFEVVNQYGLLKRLRVTEDGTFMDGLQLSDVKLKDLNLRQQQWRFRIAVLDDAEHIGGVTLFGSGFGNYNQDILFKLFYHKISSPEQRTE</sequence>
<dbReference type="InterPro" id="IPR011991">
    <property type="entry name" value="ArsR-like_HTH"/>
</dbReference>
<keyword evidence="4" id="KW-1185">Reference proteome</keyword>
<dbReference type="SUPFAM" id="SSF46785">
    <property type="entry name" value="Winged helix' DNA-binding domain"/>
    <property type="match status" value="1"/>
</dbReference>
<dbReference type="Gene3D" id="1.10.10.10">
    <property type="entry name" value="Winged helix-like DNA-binding domain superfamily/Winged helix DNA-binding domain"/>
    <property type="match status" value="1"/>
</dbReference>
<proteinExistence type="predicted"/>
<dbReference type="OrthoDB" id="9781958at2"/>
<comment type="caution">
    <text evidence="3">The sequence shown here is derived from an EMBL/GenBank/DDBJ whole genome shotgun (WGS) entry which is preliminary data.</text>
</comment>
<feature type="domain" description="HTH arsR-type" evidence="2">
    <location>
        <begin position="1"/>
        <end position="96"/>
    </location>
</feature>
<dbReference type="GO" id="GO:0003700">
    <property type="term" value="F:DNA-binding transcription factor activity"/>
    <property type="evidence" value="ECO:0007669"/>
    <property type="project" value="InterPro"/>
</dbReference>
<dbReference type="Proteomes" id="UP000190188">
    <property type="component" value="Unassembled WGS sequence"/>
</dbReference>
<accession>A0A1T2XLA2</accession>
<dbReference type="STRING" id="1324314.BVG16_07200"/>
<dbReference type="InterPro" id="IPR036388">
    <property type="entry name" value="WH-like_DNA-bd_sf"/>
</dbReference>
<dbReference type="InterPro" id="IPR016943">
    <property type="entry name" value="UCP030050_HTH"/>
</dbReference>
<dbReference type="Pfam" id="PF01022">
    <property type="entry name" value="HTH_5"/>
    <property type="match status" value="1"/>
</dbReference>
<evidence type="ECO:0000313" key="4">
    <source>
        <dbReference type="Proteomes" id="UP000190188"/>
    </source>
</evidence>
<dbReference type="PROSITE" id="PS50987">
    <property type="entry name" value="HTH_ARSR_2"/>
    <property type="match status" value="1"/>
</dbReference>
<dbReference type="PIRSF" id="PIRSF030050">
    <property type="entry name" value="UCP030050_HTH"/>
    <property type="match status" value="1"/>
</dbReference>
<dbReference type="GO" id="GO:0003677">
    <property type="term" value="F:DNA binding"/>
    <property type="evidence" value="ECO:0007669"/>
    <property type="project" value="UniProtKB-KW"/>
</dbReference>
<dbReference type="AlphaFoldDB" id="A0A1T2XLA2"/>
<evidence type="ECO:0000313" key="3">
    <source>
        <dbReference type="EMBL" id="OPA80506.1"/>
    </source>
</evidence>
<dbReference type="CDD" id="cd00090">
    <property type="entry name" value="HTH_ARSR"/>
    <property type="match status" value="1"/>
</dbReference>
<name>A0A1T2XLA2_9BACL</name>
<dbReference type="EMBL" id="MSZX01000002">
    <property type="protein sequence ID" value="OPA80506.1"/>
    <property type="molecule type" value="Genomic_DNA"/>
</dbReference>
<evidence type="ECO:0000259" key="2">
    <source>
        <dbReference type="PROSITE" id="PS50987"/>
    </source>
</evidence>
<gene>
    <name evidence="3" type="ORF">BVG16_07200</name>
</gene>
<dbReference type="InterPro" id="IPR001845">
    <property type="entry name" value="HTH_ArsR_DNA-bd_dom"/>
</dbReference>
<reference evidence="3 4" key="1">
    <citation type="submission" date="2017-01" db="EMBL/GenBank/DDBJ databases">
        <title>Genome analysis of Paenibacillus selenitrireducens ES3-24.</title>
        <authorList>
            <person name="Xu D."/>
            <person name="Yao R."/>
            <person name="Zheng S."/>
        </authorList>
    </citation>
    <scope>NUCLEOTIDE SEQUENCE [LARGE SCALE GENOMIC DNA]</scope>
    <source>
        <strain evidence="3 4">ES3-24</strain>
    </source>
</reference>
<organism evidence="3 4">
    <name type="scientific">Paenibacillus selenitireducens</name>
    <dbReference type="NCBI Taxonomy" id="1324314"/>
    <lineage>
        <taxon>Bacteria</taxon>
        <taxon>Bacillati</taxon>
        <taxon>Bacillota</taxon>
        <taxon>Bacilli</taxon>
        <taxon>Bacillales</taxon>
        <taxon>Paenibacillaceae</taxon>
        <taxon>Paenibacillus</taxon>
    </lineage>
</organism>
<keyword evidence="1" id="KW-0238">DNA-binding</keyword>
<protein>
    <submittedName>
        <fullName evidence="3">Transcriptional regulator</fullName>
    </submittedName>
</protein>
<dbReference type="InterPro" id="IPR036390">
    <property type="entry name" value="WH_DNA-bd_sf"/>
</dbReference>
<dbReference type="RefSeq" id="WP_078497854.1">
    <property type="nucleotide sequence ID" value="NZ_MSZX01000002.1"/>
</dbReference>